<protein>
    <recommendedName>
        <fullName evidence="7">FAD/NAD(P)-binding domain-containing protein</fullName>
    </recommendedName>
</protein>
<dbReference type="PANTHER" id="PTHR42877:SF6">
    <property type="entry name" value="MONOOXYGENASE, PUTATIVE (AFU_ORTHOLOGUE AFUA_3G15050)-RELATED"/>
    <property type="match status" value="1"/>
</dbReference>
<dbReference type="PRINTS" id="PR00370">
    <property type="entry name" value="FMOXYGENASE"/>
</dbReference>
<keyword evidence="2" id="KW-0285">Flavoprotein</keyword>
<keyword evidence="3" id="KW-0274">FAD</keyword>
<keyword evidence="4" id="KW-0560">Oxidoreductase</keyword>
<dbReference type="InterPro" id="IPR020946">
    <property type="entry name" value="Flavin_mOase-like"/>
</dbReference>
<evidence type="ECO:0000256" key="4">
    <source>
        <dbReference type="ARBA" id="ARBA00023002"/>
    </source>
</evidence>
<dbReference type="GeneID" id="96006879"/>
<dbReference type="GO" id="GO:0050661">
    <property type="term" value="F:NADP binding"/>
    <property type="evidence" value="ECO:0007669"/>
    <property type="project" value="InterPro"/>
</dbReference>
<dbReference type="PANTHER" id="PTHR42877">
    <property type="entry name" value="L-ORNITHINE N(5)-MONOOXYGENASE-RELATED"/>
    <property type="match status" value="1"/>
</dbReference>
<evidence type="ECO:0000313" key="6">
    <source>
        <dbReference type="Proteomes" id="UP000803884"/>
    </source>
</evidence>
<dbReference type="InterPro" id="IPR000960">
    <property type="entry name" value="Flavin_mOase"/>
</dbReference>
<evidence type="ECO:0000256" key="1">
    <source>
        <dbReference type="ARBA" id="ARBA00010139"/>
    </source>
</evidence>
<accession>A0AB34KT04</accession>
<comment type="caution">
    <text evidence="5">The sequence shown here is derived from an EMBL/GenBank/DDBJ whole genome shotgun (WGS) entry which is preliminary data.</text>
</comment>
<dbReference type="InterPro" id="IPR051209">
    <property type="entry name" value="FAD-bind_Monooxygenase_sf"/>
</dbReference>
<reference evidence="5 6" key="1">
    <citation type="journal article" date="2020" name="Microbiol. Resour. Announc.">
        <title>Draft Genome Sequence of a Cladosporium Species Isolated from the Mesophotic Ascidian Didemnum maculosum.</title>
        <authorList>
            <person name="Gioti A."/>
            <person name="Siaperas R."/>
            <person name="Nikolaivits E."/>
            <person name="Le Goff G."/>
            <person name="Ouazzani J."/>
            <person name="Kotoulas G."/>
            <person name="Topakas E."/>
        </authorList>
    </citation>
    <scope>NUCLEOTIDE SEQUENCE [LARGE SCALE GENOMIC DNA]</scope>
    <source>
        <strain evidence="5 6">TM138-S3</strain>
    </source>
</reference>
<evidence type="ECO:0000256" key="3">
    <source>
        <dbReference type="ARBA" id="ARBA00022827"/>
    </source>
</evidence>
<organism evidence="5 6">
    <name type="scientific">Cladosporium halotolerans</name>
    <dbReference type="NCBI Taxonomy" id="1052096"/>
    <lineage>
        <taxon>Eukaryota</taxon>
        <taxon>Fungi</taxon>
        <taxon>Dikarya</taxon>
        <taxon>Ascomycota</taxon>
        <taxon>Pezizomycotina</taxon>
        <taxon>Dothideomycetes</taxon>
        <taxon>Dothideomycetidae</taxon>
        <taxon>Cladosporiales</taxon>
        <taxon>Cladosporiaceae</taxon>
        <taxon>Cladosporium</taxon>
    </lineage>
</organism>
<evidence type="ECO:0000256" key="2">
    <source>
        <dbReference type="ARBA" id="ARBA00022630"/>
    </source>
</evidence>
<dbReference type="Gene3D" id="3.50.50.60">
    <property type="entry name" value="FAD/NAD(P)-binding domain"/>
    <property type="match status" value="2"/>
</dbReference>
<comment type="similarity">
    <text evidence="1">Belongs to the FAD-binding monooxygenase family.</text>
</comment>
<dbReference type="GO" id="GO:0050660">
    <property type="term" value="F:flavin adenine dinucleotide binding"/>
    <property type="evidence" value="ECO:0007669"/>
    <property type="project" value="InterPro"/>
</dbReference>
<dbReference type="RefSeq" id="XP_069229429.1">
    <property type="nucleotide sequence ID" value="XM_069374041.1"/>
</dbReference>
<evidence type="ECO:0008006" key="7">
    <source>
        <dbReference type="Google" id="ProtNLM"/>
    </source>
</evidence>
<sequence length="614" mass="69496">MGEAVDLPAATHFGEGNVNAPGPTIDLVAQDDLPATKKPEDDDDWDYPYPTDFKIRERAIDDIRPLKVAVIGAGISGITAGVLLPIKVPGIQLTIFDKNSDVGGTWVENIYPGVRCDIPSHCYQSTYSPNVNWSEEYAQGHEIRNYWQSVARKFNVHSKCRFRTKVNSAQWDADKSKWILNVLDIEAATTADSEFDFIITANGHFNEWKMPSYPGIETFKGHIRHSSNWDPNFDPNGKRIATIGNGASGIQVTTALQKQAAHVDHYARNKTWIAGSFNPSQRERQETAMPFSEQQLKDFQDPEKYLAFRKQLEGSFFRRFEAILRDSETTRIGADRFKQIMRERLGDDAELLEKMVPDFPPFCRRLTPGPGYLEAITKDNLTFIQDPIDHFTETGIVTKDGVHREVDAVICSTGANVDFAPPFPIVAGEYDLSRDWKPDGKFGFPYTYLGLFTPNFPNCAYILGPHPPGTSGTVPHGAETQTTYIAKLLRKISSQGIRTMTPSKRATDDFVAYCDAFFPRTNMSRKCSSWYNGGRPGARIHGVWPGSASHLTRVLREPKWEDFEYTYEKGENRFGFLGNGWTLKEQDPDSDLTPWLRLESENDLKDLHERWWDL</sequence>
<dbReference type="EMBL" id="JAAQHG020000015">
    <property type="protein sequence ID" value="KAL1586324.1"/>
    <property type="molecule type" value="Genomic_DNA"/>
</dbReference>
<keyword evidence="6" id="KW-1185">Reference proteome</keyword>
<gene>
    <name evidence="5" type="ORF">WHR41_05436</name>
</gene>
<evidence type="ECO:0000313" key="5">
    <source>
        <dbReference type="EMBL" id="KAL1586324.1"/>
    </source>
</evidence>
<dbReference type="Pfam" id="PF00743">
    <property type="entry name" value="FMO-like"/>
    <property type="match status" value="1"/>
</dbReference>
<dbReference type="AlphaFoldDB" id="A0AB34KT04"/>
<dbReference type="GO" id="GO:0004499">
    <property type="term" value="F:N,N-dimethylaniline monooxygenase activity"/>
    <property type="evidence" value="ECO:0007669"/>
    <property type="project" value="InterPro"/>
</dbReference>
<dbReference type="Proteomes" id="UP000803884">
    <property type="component" value="Unassembled WGS sequence"/>
</dbReference>
<dbReference type="InterPro" id="IPR036188">
    <property type="entry name" value="FAD/NAD-bd_sf"/>
</dbReference>
<proteinExistence type="inferred from homology"/>
<name>A0AB34KT04_9PEZI</name>
<dbReference type="SUPFAM" id="SSF51905">
    <property type="entry name" value="FAD/NAD(P)-binding domain"/>
    <property type="match status" value="2"/>
</dbReference>